<organism evidence="3 4">
    <name type="scientific">Emticicia aquatica</name>
    <dbReference type="NCBI Taxonomy" id="1681835"/>
    <lineage>
        <taxon>Bacteria</taxon>
        <taxon>Pseudomonadati</taxon>
        <taxon>Bacteroidota</taxon>
        <taxon>Cytophagia</taxon>
        <taxon>Cytophagales</taxon>
        <taxon>Leadbetterellaceae</taxon>
        <taxon>Emticicia</taxon>
    </lineage>
</organism>
<dbReference type="Proteomes" id="UP000837932">
    <property type="component" value="Unassembled WGS sequence"/>
</dbReference>
<proteinExistence type="inferred from homology"/>
<comment type="caution">
    <text evidence="3">The sequence shown here is derived from an EMBL/GenBank/DDBJ whole genome shotgun (WGS) entry which is preliminary data.</text>
</comment>
<protein>
    <submittedName>
        <fullName evidence="3">2-alkyl-3-oxoalkanoate reductase</fullName>
        <ecNumber evidence="3">1.1.1.412</ecNumber>
    </submittedName>
</protein>
<gene>
    <name evidence="3" type="primary">oleD_2</name>
    <name evidence="3" type="ORF">EMA8858_03555</name>
</gene>
<evidence type="ECO:0000256" key="1">
    <source>
        <dbReference type="ARBA" id="ARBA00007637"/>
    </source>
</evidence>
<name>A0ABM9ATS2_9BACT</name>
<dbReference type="EMBL" id="CAKLPY010000003">
    <property type="protein sequence ID" value="CAH0997422.1"/>
    <property type="molecule type" value="Genomic_DNA"/>
</dbReference>
<dbReference type="Gene3D" id="3.40.50.720">
    <property type="entry name" value="NAD(P)-binding Rossmann-like Domain"/>
    <property type="match status" value="1"/>
</dbReference>
<feature type="domain" description="NAD-dependent epimerase/dehydratase" evidence="2">
    <location>
        <begin position="9"/>
        <end position="233"/>
    </location>
</feature>
<keyword evidence="4" id="KW-1185">Reference proteome</keyword>
<sequence>MALNIIMKILLTGATGGLGYRTLEQLISNVQIEKIIATGRIIRPTHFVEHSKVSYELGELEEENFVSELVKQVDCIVHAAALSSPWGKYSAFEKANLFTMKNLIKAAKKHHIKRFVYVSTPSLYFNGKDRFDVSESDELPKKFINAYSKTKYEAEIEIENSGIPFIILRPRALIGRGDTIIMPRLIRAFQEGKLKIIGDGKNIVDLTSLANVADAIELSLFVGFEGINQTYNITNGQPVKLWETIDKVLSLLGYRMSNQRVPYSIVKLVSQIMELKAKLTNYAEPALTTYGVGILAKSFTMDISKAQKLLGYTPKISTNEAIEEFVNWYIQNERS</sequence>
<keyword evidence="3" id="KW-0560">Oxidoreductase</keyword>
<dbReference type="SUPFAM" id="SSF51735">
    <property type="entry name" value="NAD(P)-binding Rossmann-fold domains"/>
    <property type="match status" value="1"/>
</dbReference>
<dbReference type="GO" id="GO:0016491">
    <property type="term" value="F:oxidoreductase activity"/>
    <property type="evidence" value="ECO:0007669"/>
    <property type="project" value="UniProtKB-KW"/>
</dbReference>
<evidence type="ECO:0000313" key="4">
    <source>
        <dbReference type="Proteomes" id="UP000837932"/>
    </source>
</evidence>
<dbReference type="InterPro" id="IPR001509">
    <property type="entry name" value="Epimerase_deHydtase"/>
</dbReference>
<dbReference type="Pfam" id="PF01370">
    <property type="entry name" value="Epimerase"/>
    <property type="match status" value="1"/>
</dbReference>
<dbReference type="PANTHER" id="PTHR43000">
    <property type="entry name" value="DTDP-D-GLUCOSE 4,6-DEHYDRATASE-RELATED"/>
    <property type="match status" value="1"/>
</dbReference>
<dbReference type="InterPro" id="IPR036291">
    <property type="entry name" value="NAD(P)-bd_dom_sf"/>
</dbReference>
<evidence type="ECO:0000259" key="2">
    <source>
        <dbReference type="Pfam" id="PF01370"/>
    </source>
</evidence>
<evidence type="ECO:0000313" key="3">
    <source>
        <dbReference type="EMBL" id="CAH0997422.1"/>
    </source>
</evidence>
<comment type="similarity">
    <text evidence="1">Belongs to the NAD(P)-dependent epimerase/dehydratase family.</text>
</comment>
<reference evidence="3" key="1">
    <citation type="submission" date="2021-12" db="EMBL/GenBank/DDBJ databases">
        <authorList>
            <person name="Rodrigo-Torres L."/>
            <person name="Arahal R. D."/>
            <person name="Lucena T."/>
        </authorList>
    </citation>
    <scope>NUCLEOTIDE SEQUENCE</scope>
    <source>
        <strain evidence="3">CECT 8858</strain>
    </source>
</reference>
<dbReference type="EC" id="1.1.1.412" evidence="3"/>
<accession>A0ABM9ATS2</accession>